<reference evidence="1 2" key="1">
    <citation type="submission" date="2012-04" db="EMBL/GenBank/DDBJ databases">
        <title>Genome sequence of Helicobacter pylori Hp H-42.</title>
        <authorList>
            <person name="Blanchard T.G."/>
            <person name="Czinn S.J."/>
            <person name="McCracken C."/>
            <person name="Abolude K."/>
            <person name="Maroo A."/>
            <person name="Santana-Cruz I."/>
            <person name="Tallon L.J."/>
            <person name="Ficke F.W.F."/>
        </authorList>
    </citation>
    <scope>NUCLEOTIDE SEQUENCE [LARGE SCALE GENOMIC DNA]</scope>
    <source>
        <strain evidence="1 2">Hp H-42</strain>
    </source>
</reference>
<evidence type="ECO:0000313" key="2">
    <source>
        <dbReference type="Proteomes" id="UP000005514"/>
    </source>
</evidence>
<accession>A0AB33XIS2</accession>
<name>A0AB33XIS2_HELPX</name>
<dbReference type="Proteomes" id="UP000005514">
    <property type="component" value="Unassembled WGS sequence"/>
</dbReference>
<dbReference type="AlphaFoldDB" id="A0AB33XIS2"/>
<proteinExistence type="predicted"/>
<dbReference type="EMBL" id="AKON01000004">
    <property type="protein sequence ID" value="EJB64197.1"/>
    <property type="molecule type" value="Genomic_DNA"/>
</dbReference>
<organism evidence="1 2">
    <name type="scientific">Helicobacter pylori Hp H-42</name>
    <dbReference type="NCBI Taxonomy" id="992047"/>
    <lineage>
        <taxon>Bacteria</taxon>
        <taxon>Pseudomonadati</taxon>
        <taxon>Campylobacterota</taxon>
        <taxon>Epsilonproteobacteria</taxon>
        <taxon>Campylobacterales</taxon>
        <taxon>Helicobacteraceae</taxon>
        <taxon>Helicobacter</taxon>
    </lineage>
</organism>
<protein>
    <recommendedName>
        <fullName evidence="3">Transposase</fullName>
    </recommendedName>
</protein>
<evidence type="ECO:0000313" key="1">
    <source>
        <dbReference type="EMBL" id="EJB64197.1"/>
    </source>
</evidence>
<sequence>MLTCDITQTNDLFVYVKQRIENTYQGIKEFLSKKHQSIV</sequence>
<comment type="caution">
    <text evidence="1">The sequence shown here is derived from an EMBL/GenBank/DDBJ whole genome shotgun (WGS) entry which is preliminary data.</text>
</comment>
<evidence type="ECO:0008006" key="3">
    <source>
        <dbReference type="Google" id="ProtNLM"/>
    </source>
</evidence>
<gene>
    <name evidence="1" type="ORF">HPHPH42_0563</name>
</gene>